<evidence type="ECO:0000313" key="5">
    <source>
        <dbReference type="Proteomes" id="UP000502415"/>
    </source>
</evidence>
<accession>A0A7Z2W1P0</accession>
<dbReference type="PANTHER" id="PTHR30486:SF15">
    <property type="entry name" value="TYPE II_IV SECRETION SYSTEM ATPASE"/>
    <property type="match status" value="1"/>
</dbReference>
<comment type="similarity">
    <text evidence="1">Belongs to the GSP E family.</text>
</comment>
<dbReference type="GO" id="GO:0016887">
    <property type="term" value="F:ATP hydrolysis activity"/>
    <property type="evidence" value="ECO:0007669"/>
    <property type="project" value="InterPro"/>
</dbReference>
<dbReference type="Gene3D" id="3.40.50.300">
    <property type="entry name" value="P-loop containing nucleotide triphosphate hydrolases"/>
    <property type="match status" value="1"/>
</dbReference>
<dbReference type="AlphaFoldDB" id="A0A7Z2W1P0"/>
<feature type="region of interest" description="Disordered" evidence="2">
    <location>
        <begin position="1"/>
        <end position="23"/>
    </location>
</feature>
<dbReference type="Pfam" id="PF00437">
    <property type="entry name" value="T2SSE"/>
    <property type="match status" value="1"/>
</dbReference>
<dbReference type="KEGG" id="mfy:HH212_24790"/>
<dbReference type="InterPro" id="IPR027417">
    <property type="entry name" value="P-loop_NTPase"/>
</dbReference>
<dbReference type="CDD" id="cd01130">
    <property type="entry name" value="VirB11-like_ATPase"/>
    <property type="match status" value="1"/>
</dbReference>
<feature type="compositionally biased region" description="Basic and acidic residues" evidence="2">
    <location>
        <begin position="1"/>
        <end position="11"/>
    </location>
</feature>
<evidence type="ECO:0000313" key="4">
    <source>
        <dbReference type="EMBL" id="QJE02827.1"/>
    </source>
</evidence>
<dbReference type="SUPFAM" id="SSF52540">
    <property type="entry name" value="P-loop containing nucleoside triphosphate hydrolases"/>
    <property type="match status" value="1"/>
</dbReference>
<keyword evidence="5" id="KW-1185">Reference proteome</keyword>
<protein>
    <submittedName>
        <fullName evidence="4">CpaF family protein</fullName>
    </submittedName>
</protein>
<organism evidence="4 5">
    <name type="scientific">Massilia forsythiae</name>
    <dbReference type="NCBI Taxonomy" id="2728020"/>
    <lineage>
        <taxon>Bacteria</taxon>
        <taxon>Pseudomonadati</taxon>
        <taxon>Pseudomonadota</taxon>
        <taxon>Betaproteobacteria</taxon>
        <taxon>Burkholderiales</taxon>
        <taxon>Oxalobacteraceae</taxon>
        <taxon>Telluria group</taxon>
        <taxon>Massilia</taxon>
    </lineage>
</organism>
<feature type="domain" description="Bacterial type II secretion system protein E" evidence="3">
    <location>
        <begin position="212"/>
        <end position="493"/>
    </location>
</feature>
<dbReference type="InterPro" id="IPR050921">
    <property type="entry name" value="T4SS_GSP_E_ATPase"/>
</dbReference>
<sequence length="575" mass="63157">MFSREGRRQSVDLDGMASRTPPIADQCRQRWRIHQGWRGIAPLRVNGAAINEYGPVASTDVIELNDYMVRVNHVDPALARVGQAQVVRPQQAGVPASVPAPPPVSQASTIAPVATQPSGRVERRLVPRMSPEEAGESPLEKPEGIAARGALHKKLIGAMDLRRVNVSRMGDTELRETVHKIINEIIDTDVAFRPMLHWRSMLRDLVLNEVVGLGPLEALLNDETVTEIMVNRHNDIFIERSGQLARSHVTFSNDASVLAAIERIVSPLGRRIDESSPMVDARLKDGSRVNAIIPPLAIKGPSLTIRKFARKKLTTDDLVGFGAIDPAMIAFLRVAVERRANIVISGGTGSGKTTLLNVLSNFIPDDERIVTVEDAAELQLSQPNLVSLEARPANIEGRGAITIRDLVKNCLRMRPDRIVVGECRGGEALDMLQAMNTGHDGSLTTAHANSPRDCLSRLEVMTLMSGLDIPMQAIREQICSAVNLIVQQTRFSCGTRRVTYITEVTGIENNIVSMQDIFRFEQDGFTPEGKVSGRFVPTGHIPDFIQDLATRGIPVDMSIYGREDSTMARTVKRVF</sequence>
<reference evidence="4 5" key="1">
    <citation type="submission" date="2020-04" db="EMBL/GenBank/DDBJ databases">
        <title>Genome sequencing of novel species.</title>
        <authorList>
            <person name="Heo J."/>
            <person name="Kim S.-J."/>
            <person name="Kim J.-S."/>
            <person name="Hong S.-B."/>
            <person name="Kwon S.-W."/>
        </authorList>
    </citation>
    <scope>NUCLEOTIDE SEQUENCE [LARGE SCALE GENOMIC DNA]</scope>
    <source>
        <strain evidence="4 5">GN2-R2</strain>
    </source>
</reference>
<evidence type="ECO:0000259" key="3">
    <source>
        <dbReference type="Pfam" id="PF00437"/>
    </source>
</evidence>
<dbReference type="Gene3D" id="3.30.450.380">
    <property type="match status" value="1"/>
</dbReference>
<dbReference type="Proteomes" id="UP000502415">
    <property type="component" value="Chromosome"/>
</dbReference>
<dbReference type="EMBL" id="CP051685">
    <property type="protein sequence ID" value="QJE02827.1"/>
    <property type="molecule type" value="Genomic_DNA"/>
</dbReference>
<dbReference type="InterPro" id="IPR001482">
    <property type="entry name" value="T2SS/T4SS_dom"/>
</dbReference>
<dbReference type="PANTHER" id="PTHR30486">
    <property type="entry name" value="TWITCHING MOTILITY PROTEIN PILT"/>
    <property type="match status" value="1"/>
</dbReference>
<name>A0A7Z2W1P0_9BURK</name>
<proteinExistence type="inferred from homology"/>
<evidence type="ECO:0000256" key="1">
    <source>
        <dbReference type="ARBA" id="ARBA00006611"/>
    </source>
</evidence>
<evidence type="ECO:0000256" key="2">
    <source>
        <dbReference type="SAM" id="MobiDB-lite"/>
    </source>
</evidence>
<gene>
    <name evidence="4" type="ORF">HH212_24790</name>
</gene>